<evidence type="ECO:0000259" key="1">
    <source>
        <dbReference type="Pfam" id="PF24750"/>
    </source>
</evidence>
<evidence type="ECO:0000313" key="2">
    <source>
        <dbReference type="EMBL" id="GEW91777.1"/>
    </source>
</evidence>
<proteinExistence type="predicted"/>
<dbReference type="EMBL" id="BKCJ010080225">
    <property type="protein sequence ID" value="GEW91777.1"/>
    <property type="molecule type" value="Genomic_DNA"/>
</dbReference>
<dbReference type="PANTHER" id="PTHR35546">
    <property type="entry name" value="F-BOX PROTEIN INTERACTION DOMAIN PROTEIN-RELATED"/>
    <property type="match status" value="1"/>
</dbReference>
<feature type="domain" description="F-box protein At3g26010-like beta-propeller" evidence="1">
    <location>
        <begin position="51"/>
        <end position="188"/>
    </location>
</feature>
<dbReference type="PANTHER" id="PTHR35546:SF25">
    <property type="entry name" value="F-BOX DOMAIN-CONTAINING PROTEIN"/>
    <property type="match status" value="1"/>
</dbReference>
<dbReference type="Pfam" id="PF24750">
    <property type="entry name" value="b-prop_At3g26010-like"/>
    <property type="match status" value="1"/>
</dbReference>
<protein>
    <recommendedName>
        <fullName evidence="1">F-box protein At3g26010-like beta-propeller domain-containing protein</fullName>
    </recommendedName>
</protein>
<dbReference type="AlphaFoldDB" id="A0A699H3J5"/>
<accession>A0A699H3J5</accession>
<organism evidence="2">
    <name type="scientific">Tanacetum cinerariifolium</name>
    <name type="common">Dalmatian daisy</name>
    <name type="synonym">Chrysanthemum cinerariifolium</name>
    <dbReference type="NCBI Taxonomy" id="118510"/>
    <lineage>
        <taxon>Eukaryota</taxon>
        <taxon>Viridiplantae</taxon>
        <taxon>Streptophyta</taxon>
        <taxon>Embryophyta</taxon>
        <taxon>Tracheophyta</taxon>
        <taxon>Spermatophyta</taxon>
        <taxon>Magnoliopsida</taxon>
        <taxon>eudicotyledons</taxon>
        <taxon>Gunneridae</taxon>
        <taxon>Pentapetalae</taxon>
        <taxon>asterids</taxon>
        <taxon>campanulids</taxon>
        <taxon>Asterales</taxon>
        <taxon>Asteraceae</taxon>
        <taxon>Asteroideae</taxon>
        <taxon>Anthemideae</taxon>
        <taxon>Anthemidinae</taxon>
        <taxon>Tanacetum</taxon>
    </lineage>
</organism>
<sequence length="215" mass="24840">MSKVEAVDRTLKAKEEVIQTIKFHLLRAQNRMKQQADKGRMAFDPTKSPHYKVVYASISDENDDVIVSIQIQTYSSETGNWDIVCSDPFPIRCFSGFQSGIHWNDGIHWLTDSNYGSGYLHYKLDFVNERPTLTNVQLPGTLHDWDRKLFESHGCLLLLGMAKTHSLQLNVYKMRNGNSEWSFKYFVNLCDIIKPISGRWIMRFRVLCIALGESE</sequence>
<dbReference type="InterPro" id="IPR055290">
    <property type="entry name" value="At3g26010-like"/>
</dbReference>
<comment type="caution">
    <text evidence="2">The sequence shown here is derived from an EMBL/GenBank/DDBJ whole genome shotgun (WGS) entry which is preliminary data.</text>
</comment>
<name>A0A699H3J5_TANCI</name>
<gene>
    <name evidence="2" type="ORF">Tci_263753</name>
</gene>
<reference evidence="2" key="1">
    <citation type="journal article" date="2019" name="Sci. Rep.">
        <title>Draft genome of Tanacetum cinerariifolium, the natural source of mosquito coil.</title>
        <authorList>
            <person name="Yamashiro T."/>
            <person name="Shiraishi A."/>
            <person name="Satake H."/>
            <person name="Nakayama K."/>
        </authorList>
    </citation>
    <scope>NUCLEOTIDE SEQUENCE</scope>
</reference>
<dbReference type="InterPro" id="IPR056592">
    <property type="entry name" value="Beta-prop_At3g26010-like"/>
</dbReference>